<evidence type="ECO:0000313" key="2">
    <source>
        <dbReference type="Proteomes" id="UP000827977"/>
    </source>
</evidence>
<sequence>MARTVSARFTDIESAIEEAVYCRFCNPSAVHNYGVIVKYGKFEVRRARADRPYEFLWTTESLIPRCHIYTSGAHTIFVDLNKKDITVTKGETN</sequence>
<evidence type="ECO:0000313" key="1">
    <source>
        <dbReference type="EMBL" id="UCR81069.1"/>
    </source>
</evidence>
<protein>
    <submittedName>
        <fullName evidence="1">Uncharacterized protein</fullName>
    </submittedName>
</protein>
<dbReference type="Proteomes" id="UP000827977">
    <property type="component" value="Segment"/>
</dbReference>
<dbReference type="EMBL" id="MZ997838">
    <property type="protein sequence ID" value="UCR81069.1"/>
    <property type="molecule type" value="Genomic_DNA"/>
</dbReference>
<keyword evidence="2" id="KW-1185">Reference proteome</keyword>
<organism evidence="1 2">
    <name type="scientific">Escherichia phage ULINTec2</name>
    <dbReference type="NCBI Taxonomy" id="2876728"/>
    <lineage>
        <taxon>Viruses</taxon>
        <taxon>Duplodnaviria</taxon>
        <taxon>Heunggongvirae</taxon>
        <taxon>Uroviricota</taxon>
        <taxon>Caudoviricetes</taxon>
        <taxon>Sarkviridae</taxon>
        <taxon>Guernseyvirinae</taxon>
        <taxon>Kagunavirus</taxon>
        <taxon>Kagunavirus ULINTec2</taxon>
    </lineage>
</organism>
<reference evidence="1" key="1">
    <citation type="submission" date="2021-08" db="EMBL/GenBank/DDBJ databases">
        <title>In vitro characterization and in vivo efficacy assessment in Galleria mellonella larvae of newly isolated bacteriophages against Escherichia coli K1.</title>
        <authorList>
            <person name="Antoine C."/>
            <person name="Laforet F."/>
            <person name="Blasdel-Reuter B."/>
            <person name="Fall A."/>
            <person name="Duprez J.-N."/>
            <person name="Mainil J."/>
            <person name="Delcenserie V."/>
            <person name="Thiry D."/>
        </authorList>
    </citation>
    <scope>NUCLEOTIDE SEQUENCE</scope>
</reference>
<name>A0AAE9BZM3_9CAUD</name>
<proteinExistence type="predicted"/>
<accession>A0AAE9BZM3</accession>